<organism evidence="1 2">
    <name type="scientific">Thermobifida halotolerans</name>
    <dbReference type="NCBI Taxonomy" id="483545"/>
    <lineage>
        <taxon>Bacteria</taxon>
        <taxon>Bacillati</taxon>
        <taxon>Actinomycetota</taxon>
        <taxon>Actinomycetes</taxon>
        <taxon>Streptosporangiales</taxon>
        <taxon>Nocardiopsidaceae</taxon>
        <taxon>Thermobifida</taxon>
    </lineage>
</organism>
<dbReference type="EMBL" id="CP063196">
    <property type="protein sequence ID" value="UOE20014.1"/>
    <property type="molecule type" value="Genomic_DNA"/>
</dbReference>
<protein>
    <submittedName>
        <fullName evidence="1">Uncharacterized protein</fullName>
    </submittedName>
</protein>
<evidence type="ECO:0000313" key="2">
    <source>
        <dbReference type="Proteomes" id="UP000265719"/>
    </source>
</evidence>
<sequence length="174" mass="20420">MISEEELAEYFASFTSSAFRLETLDTYRVAEEAEYFDRFLSGGDFPEEWRHNPWVRSITSTGRRLRRVRVLTPPLSDYLRFQLSWGYPGNVRDGEEISILNLSDHPVPDLPDHDFWLFDEKTVLRMHYTGTGEFLGAERIDEDLTAEYLGYRDKALAAAVPYTDYWDRVHHDVE</sequence>
<dbReference type="KEGG" id="thao:NI17_001805"/>
<evidence type="ECO:0000313" key="1">
    <source>
        <dbReference type="EMBL" id="UOE20014.1"/>
    </source>
</evidence>
<dbReference type="AlphaFoldDB" id="A0A399G1Q1"/>
<keyword evidence="2" id="KW-1185">Reference proteome</keyword>
<dbReference type="InterPro" id="IPR049244">
    <property type="entry name" value="DUF6879"/>
</dbReference>
<dbReference type="RefSeq" id="WP_068694065.1">
    <property type="nucleotide sequence ID" value="NZ_CP063196.1"/>
</dbReference>
<accession>A0A399G1Q1</accession>
<dbReference type="OrthoDB" id="3821358at2"/>
<reference evidence="1" key="1">
    <citation type="submission" date="2020-10" db="EMBL/GenBank/DDBJ databases">
        <title>De novo genome project of the cellulose decomposer Thermobifida halotolerans type strain.</title>
        <authorList>
            <person name="Nagy I."/>
            <person name="Horvath B."/>
            <person name="Kukolya J."/>
            <person name="Nagy I."/>
            <person name="Orsini M."/>
        </authorList>
    </citation>
    <scope>NUCLEOTIDE SEQUENCE</scope>
    <source>
        <strain evidence="1">DSM 44931</strain>
    </source>
</reference>
<dbReference type="Proteomes" id="UP000265719">
    <property type="component" value="Chromosome"/>
</dbReference>
<dbReference type="Pfam" id="PF21806">
    <property type="entry name" value="DUF6879"/>
    <property type="match status" value="1"/>
</dbReference>
<gene>
    <name evidence="1" type="ORF">NI17_001805</name>
</gene>
<proteinExistence type="predicted"/>
<name>A0A399G1Q1_9ACTN</name>